<keyword evidence="3 5" id="KW-1133">Transmembrane helix</keyword>
<gene>
    <name evidence="7" type="ORF">EJB06_25910</name>
</gene>
<organism evidence="7 8">
    <name type="scientific">Massilia atriviolacea</name>
    <dbReference type="NCBI Taxonomy" id="2495579"/>
    <lineage>
        <taxon>Bacteria</taxon>
        <taxon>Pseudomonadati</taxon>
        <taxon>Pseudomonadota</taxon>
        <taxon>Betaproteobacteria</taxon>
        <taxon>Burkholderiales</taxon>
        <taxon>Oxalobacteraceae</taxon>
        <taxon>Telluria group</taxon>
        <taxon>Massilia</taxon>
    </lineage>
</organism>
<evidence type="ECO:0000256" key="5">
    <source>
        <dbReference type="SAM" id="Phobius"/>
    </source>
</evidence>
<reference evidence="7 8" key="1">
    <citation type="submission" date="2018-12" db="EMBL/GenBank/DDBJ databases">
        <authorList>
            <person name="Yang E."/>
        </authorList>
    </citation>
    <scope>NUCLEOTIDE SEQUENCE [LARGE SCALE GENOMIC DNA]</scope>
    <source>
        <strain evidence="7 8">SOD</strain>
    </source>
</reference>
<evidence type="ECO:0000259" key="6">
    <source>
        <dbReference type="Pfam" id="PF05154"/>
    </source>
</evidence>
<evidence type="ECO:0000256" key="4">
    <source>
        <dbReference type="ARBA" id="ARBA00023136"/>
    </source>
</evidence>
<evidence type="ECO:0000256" key="1">
    <source>
        <dbReference type="ARBA" id="ARBA00004141"/>
    </source>
</evidence>
<dbReference type="InterPro" id="IPR007829">
    <property type="entry name" value="TM2"/>
</dbReference>
<feature type="transmembrane region" description="Helical" evidence="5">
    <location>
        <begin position="65"/>
        <end position="83"/>
    </location>
</feature>
<sequence length="138" mass="14567">MSTSHKNKTFATFLALILGALGAHRFYLRGSVDKIGLLHLASLPVAGLVYGLAPQADWFFKVLPLVLSGIVGFIEALVIGLSSDEKFDAAFNAGSGRQSNSSWVLAVLLVCTMLVAATMGIATLARLFDLLYTGGSYG</sequence>
<dbReference type="Proteomes" id="UP000278085">
    <property type="component" value="Unassembled WGS sequence"/>
</dbReference>
<evidence type="ECO:0000313" key="8">
    <source>
        <dbReference type="Proteomes" id="UP000278085"/>
    </source>
</evidence>
<dbReference type="GO" id="GO:0016020">
    <property type="term" value="C:membrane"/>
    <property type="evidence" value="ECO:0007669"/>
    <property type="project" value="UniProtKB-SubCell"/>
</dbReference>
<evidence type="ECO:0000256" key="3">
    <source>
        <dbReference type="ARBA" id="ARBA00022989"/>
    </source>
</evidence>
<keyword evidence="2 5" id="KW-0812">Transmembrane</keyword>
<feature type="domain" description="TM2" evidence="6">
    <location>
        <begin position="5"/>
        <end position="48"/>
    </location>
</feature>
<proteinExistence type="predicted"/>
<evidence type="ECO:0000313" key="7">
    <source>
        <dbReference type="EMBL" id="RSZ56077.1"/>
    </source>
</evidence>
<evidence type="ECO:0000256" key="2">
    <source>
        <dbReference type="ARBA" id="ARBA00022692"/>
    </source>
</evidence>
<keyword evidence="8" id="KW-1185">Reference proteome</keyword>
<comment type="subcellular location">
    <subcellularLocation>
        <location evidence="1">Membrane</location>
        <topology evidence="1">Multi-pass membrane protein</topology>
    </subcellularLocation>
</comment>
<feature type="transmembrane region" description="Helical" evidence="5">
    <location>
        <begin position="103"/>
        <end position="128"/>
    </location>
</feature>
<dbReference type="OrthoDB" id="8702870at2"/>
<dbReference type="EMBL" id="RXLQ01000018">
    <property type="protein sequence ID" value="RSZ56077.1"/>
    <property type="molecule type" value="Genomic_DNA"/>
</dbReference>
<feature type="transmembrane region" description="Helical" evidence="5">
    <location>
        <begin position="35"/>
        <end position="53"/>
    </location>
</feature>
<protein>
    <submittedName>
        <fullName evidence="7">TM2 domain-containing protein</fullName>
    </submittedName>
</protein>
<comment type="caution">
    <text evidence="7">The sequence shown here is derived from an EMBL/GenBank/DDBJ whole genome shotgun (WGS) entry which is preliminary data.</text>
</comment>
<dbReference type="Pfam" id="PF05154">
    <property type="entry name" value="TM2"/>
    <property type="match status" value="1"/>
</dbReference>
<keyword evidence="4 5" id="KW-0472">Membrane</keyword>
<dbReference type="AlphaFoldDB" id="A0A430HF07"/>
<dbReference type="RefSeq" id="WP_126076922.1">
    <property type="nucleotide sequence ID" value="NZ_CP051166.1"/>
</dbReference>
<accession>A0A430HF07</accession>
<name>A0A430HF07_9BURK</name>